<reference evidence="2 3" key="1">
    <citation type="submission" date="2021-03" db="EMBL/GenBank/DDBJ databases">
        <title>Fibrella sp. HMF5405 genome sequencing and assembly.</title>
        <authorList>
            <person name="Kang H."/>
            <person name="Kim H."/>
            <person name="Bae S."/>
            <person name="Joh K."/>
        </authorList>
    </citation>
    <scope>NUCLEOTIDE SEQUENCE [LARGE SCALE GENOMIC DNA]</scope>
    <source>
        <strain evidence="2 3">HMF5405</strain>
    </source>
</reference>
<keyword evidence="3" id="KW-1185">Reference proteome</keyword>
<evidence type="ECO:0000313" key="3">
    <source>
        <dbReference type="Proteomes" id="UP000664628"/>
    </source>
</evidence>
<feature type="chain" id="PRO_5046306795" description="Lipocalin-like domain-containing protein" evidence="1">
    <location>
        <begin position="25"/>
        <end position="169"/>
    </location>
</feature>
<dbReference type="PROSITE" id="PS51257">
    <property type="entry name" value="PROKAR_LIPOPROTEIN"/>
    <property type="match status" value="1"/>
</dbReference>
<name>A0ABS3JRE8_9BACT</name>
<dbReference type="EMBL" id="JAFMYW010000012">
    <property type="protein sequence ID" value="MBO0952572.1"/>
    <property type="molecule type" value="Genomic_DNA"/>
</dbReference>
<evidence type="ECO:0000256" key="1">
    <source>
        <dbReference type="SAM" id="SignalP"/>
    </source>
</evidence>
<evidence type="ECO:0008006" key="4">
    <source>
        <dbReference type="Google" id="ProtNLM"/>
    </source>
</evidence>
<dbReference type="RefSeq" id="WP_207332525.1">
    <property type="nucleotide sequence ID" value="NZ_JAFMYW010000012.1"/>
</dbReference>
<sequence>MTRVCNLRLCAALFGMIALTTSCKKDSDVVTPDPTEPSIVASFMNVRFQMAAFELTPPMDLDEDGKPDSDLMRFMRPCDLDNTIVFEKTGKMLGDFGKQRCDDDVDPNPSKPDTWTYDNGTKRLRIIDGESKEVSEMDVVEASAKTMKVKMTMTEDGHTMTALLTWKAV</sequence>
<dbReference type="Proteomes" id="UP000664628">
    <property type="component" value="Unassembled WGS sequence"/>
</dbReference>
<proteinExistence type="predicted"/>
<keyword evidence="1" id="KW-0732">Signal</keyword>
<feature type="signal peptide" evidence="1">
    <location>
        <begin position="1"/>
        <end position="24"/>
    </location>
</feature>
<organism evidence="2 3">
    <name type="scientific">Fibrella forsythiae</name>
    <dbReference type="NCBI Taxonomy" id="2817061"/>
    <lineage>
        <taxon>Bacteria</taxon>
        <taxon>Pseudomonadati</taxon>
        <taxon>Bacteroidota</taxon>
        <taxon>Cytophagia</taxon>
        <taxon>Cytophagales</taxon>
        <taxon>Spirosomataceae</taxon>
        <taxon>Fibrella</taxon>
    </lineage>
</organism>
<protein>
    <recommendedName>
        <fullName evidence="4">Lipocalin-like domain-containing protein</fullName>
    </recommendedName>
</protein>
<evidence type="ECO:0000313" key="2">
    <source>
        <dbReference type="EMBL" id="MBO0952572.1"/>
    </source>
</evidence>
<gene>
    <name evidence="2" type="ORF">J2I46_28585</name>
</gene>
<accession>A0ABS3JRE8</accession>
<comment type="caution">
    <text evidence="2">The sequence shown here is derived from an EMBL/GenBank/DDBJ whole genome shotgun (WGS) entry which is preliminary data.</text>
</comment>